<proteinExistence type="predicted"/>
<evidence type="ECO:0000313" key="2">
    <source>
        <dbReference type="Proteomes" id="UP000095401"/>
    </source>
</evidence>
<dbReference type="KEGG" id="aprs:BI364_03035"/>
<protein>
    <recommendedName>
        <fullName evidence="3">2'-5' RNA ligase</fullName>
    </recommendedName>
</protein>
<evidence type="ECO:0008006" key="3">
    <source>
        <dbReference type="Google" id="ProtNLM"/>
    </source>
</evidence>
<reference evidence="2" key="1">
    <citation type="submission" date="2016-09" db="EMBL/GenBank/DDBJ databases">
        <title>Acidihalobacter prosperus F5.</title>
        <authorList>
            <person name="Khaleque H.N."/>
            <person name="Ramsay J.P."/>
            <person name="Kaksonen A.H."/>
            <person name="Boxall N.J."/>
            <person name="Watkin E.L.J."/>
        </authorList>
    </citation>
    <scope>NUCLEOTIDE SEQUENCE [LARGE SCALE GENOMIC DNA]</scope>
    <source>
        <strain evidence="2">F5</strain>
    </source>
</reference>
<evidence type="ECO:0000313" key="1">
    <source>
        <dbReference type="EMBL" id="AOU97112.1"/>
    </source>
</evidence>
<dbReference type="Gene3D" id="3.90.1140.10">
    <property type="entry name" value="Cyclic phosphodiesterase"/>
    <property type="match status" value="1"/>
</dbReference>
<dbReference type="Proteomes" id="UP000095401">
    <property type="component" value="Chromosome"/>
</dbReference>
<accession>A0A1D8IKW0</accession>
<name>A0A1D8IKW0_9GAMM</name>
<organism evidence="1 2">
    <name type="scientific">Acidihalobacter yilgarnensis</name>
    <dbReference type="NCBI Taxonomy" id="2819280"/>
    <lineage>
        <taxon>Bacteria</taxon>
        <taxon>Pseudomonadati</taxon>
        <taxon>Pseudomonadota</taxon>
        <taxon>Gammaproteobacteria</taxon>
        <taxon>Chromatiales</taxon>
        <taxon>Ectothiorhodospiraceae</taxon>
        <taxon>Acidihalobacter</taxon>
    </lineage>
</organism>
<gene>
    <name evidence="1" type="ORF">BI364_03035</name>
</gene>
<dbReference type="EMBL" id="CP017415">
    <property type="protein sequence ID" value="AOU97112.1"/>
    <property type="molecule type" value="Genomic_DNA"/>
</dbReference>
<dbReference type="AlphaFoldDB" id="A0A1D8IKW0"/>
<keyword evidence="2" id="KW-1185">Reference proteome</keyword>
<sequence>MHPFDLRLGRIVATPSHWLLLKVMANRRMQRLADAVTRALDPLRVPHPPMSGWVKAYPEKREVFRRWGSPQFQPHLTLLTPADPARIAAFMRGPSGCFTGEGVRAVGIGIAGVDAHGQTHRVLVRIPFEP</sequence>